<dbReference type="InterPro" id="IPR050211">
    <property type="entry name" value="FOX_domain-containing"/>
</dbReference>
<keyword evidence="4" id="KW-0804">Transcription</keyword>
<evidence type="ECO:0000256" key="5">
    <source>
        <dbReference type="ARBA" id="ARBA00023242"/>
    </source>
</evidence>
<dbReference type="GO" id="GO:0000981">
    <property type="term" value="F:DNA-binding transcription factor activity, RNA polymerase II-specific"/>
    <property type="evidence" value="ECO:0007669"/>
    <property type="project" value="TreeGrafter"/>
</dbReference>
<dbReference type="WBParaSite" id="PSAMB.scaffold2254size24321.g17044.t1">
    <property type="protein sequence ID" value="PSAMB.scaffold2254size24321.g17044.t1"/>
    <property type="gene ID" value="PSAMB.scaffold2254size24321.g17044"/>
</dbReference>
<proteinExistence type="predicted"/>
<dbReference type="PANTHER" id="PTHR11829:SF388">
    <property type="entry name" value="FORK HEAD DOMAIN-CONTAINING PROTEIN L1-RELATED"/>
    <property type="match status" value="1"/>
</dbReference>
<name>A0A914VQT1_9BILA</name>
<keyword evidence="8" id="KW-1185">Reference proteome</keyword>
<feature type="DNA-binding region" description="Fork-head" evidence="6">
    <location>
        <begin position="21"/>
        <end position="115"/>
    </location>
</feature>
<dbReference type="GO" id="GO:0005634">
    <property type="term" value="C:nucleus"/>
    <property type="evidence" value="ECO:0007669"/>
    <property type="project" value="UniProtKB-SubCell"/>
</dbReference>
<feature type="domain" description="Fork-head" evidence="7">
    <location>
        <begin position="21"/>
        <end position="115"/>
    </location>
</feature>
<evidence type="ECO:0000256" key="1">
    <source>
        <dbReference type="ARBA" id="ARBA00004123"/>
    </source>
</evidence>
<dbReference type="PANTHER" id="PTHR11829">
    <property type="entry name" value="FORKHEAD BOX PROTEIN"/>
    <property type="match status" value="1"/>
</dbReference>
<dbReference type="InterPro" id="IPR001766">
    <property type="entry name" value="Fork_head_dom"/>
</dbReference>
<dbReference type="PROSITE" id="PS00658">
    <property type="entry name" value="FORK_HEAD_2"/>
    <property type="match status" value="1"/>
</dbReference>
<evidence type="ECO:0000256" key="2">
    <source>
        <dbReference type="ARBA" id="ARBA00023015"/>
    </source>
</evidence>
<dbReference type="InterPro" id="IPR018122">
    <property type="entry name" value="TF_fork_head_CS_1"/>
</dbReference>
<evidence type="ECO:0000259" key="7">
    <source>
        <dbReference type="PROSITE" id="PS50039"/>
    </source>
</evidence>
<dbReference type="InterPro" id="IPR036388">
    <property type="entry name" value="WH-like_DNA-bd_sf"/>
</dbReference>
<dbReference type="PROSITE" id="PS50039">
    <property type="entry name" value="FORK_HEAD_3"/>
    <property type="match status" value="1"/>
</dbReference>
<dbReference type="Gene3D" id="1.10.10.10">
    <property type="entry name" value="Winged helix-like DNA-binding domain superfamily/Winged helix DNA-binding domain"/>
    <property type="match status" value="1"/>
</dbReference>
<reference evidence="9" key="1">
    <citation type="submission" date="2022-11" db="UniProtKB">
        <authorList>
            <consortium name="WormBaseParasite"/>
        </authorList>
    </citation>
    <scope>IDENTIFICATION</scope>
</reference>
<dbReference type="FunFam" id="1.10.10.10:FF:000016">
    <property type="entry name" value="Forkhead box protein I1"/>
    <property type="match status" value="1"/>
</dbReference>
<keyword evidence="2" id="KW-0805">Transcription regulation</keyword>
<organism evidence="8 9">
    <name type="scientific">Plectus sambesii</name>
    <dbReference type="NCBI Taxonomy" id="2011161"/>
    <lineage>
        <taxon>Eukaryota</taxon>
        <taxon>Metazoa</taxon>
        <taxon>Ecdysozoa</taxon>
        <taxon>Nematoda</taxon>
        <taxon>Chromadorea</taxon>
        <taxon>Plectida</taxon>
        <taxon>Plectina</taxon>
        <taxon>Plectoidea</taxon>
        <taxon>Plectidae</taxon>
        <taxon>Plectus</taxon>
    </lineage>
</organism>
<evidence type="ECO:0000256" key="3">
    <source>
        <dbReference type="ARBA" id="ARBA00023125"/>
    </source>
</evidence>
<dbReference type="InterPro" id="IPR036390">
    <property type="entry name" value="WH_DNA-bd_sf"/>
</dbReference>
<keyword evidence="5 6" id="KW-0539">Nucleus</keyword>
<dbReference type="GO" id="GO:0000978">
    <property type="term" value="F:RNA polymerase II cis-regulatory region sequence-specific DNA binding"/>
    <property type="evidence" value="ECO:0007669"/>
    <property type="project" value="TreeGrafter"/>
</dbReference>
<evidence type="ECO:0000313" key="8">
    <source>
        <dbReference type="Proteomes" id="UP000887566"/>
    </source>
</evidence>
<dbReference type="GO" id="GO:0030154">
    <property type="term" value="P:cell differentiation"/>
    <property type="evidence" value="ECO:0007669"/>
    <property type="project" value="TreeGrafter"/>
</dbReference>
<protein>
    <submittedName>
        <fullName evidence="9">Fork-head domain-containing protein</fullName>
    </submittedName>
</protein>
<keyword evidence="3 6" id="KW-0238">DNA-binding</keyword>
<dbReference type="Proteomes" id="UP000887566">
    <property type="component" value="Unplaced"/>
</dbReference>
<accession>A0A914VQT1</accession>
<dbReference type="GO" id="GO:0009653">
    <property type="term" value="P:anatomical structure morphogenesis"/>
    <property type="evidence" value="ECO:0007669"/>
    <property type="project" value="TreeGrafter"/>
</dbReference>
<dbReference type="PROSITE" id="PS00657">
    <property type="entry name" value="FORK_HEAD_1"/>
    <property type="match status" value="1"/>
</dbReference>
<dbReference type="Pfam" id="PF00250">
    <property type="entry name" value="Forkhead"/>
    <property type="match status" value="1"/>
</dbReference>
<dbReference type="SUPFAM" id="SSF46785">
    <property type="entry name" value="Winged helix' DNA-binding domain"/>
    <property type="match status" value="1"/>
</dbReference>
<dbReference type="SMART" id="SM00339">
    <property type="entry name" value="FH"/>
    <property type="match status" value="1"/>
</dbReference>
<evidence type="ECO:0000256" key="6">
    <source>
        <dbReference type="PROSITE-ProRule" id="PRU00089"/>
    </source>
</evidence>
<dbReference type="InterPro" id="IPR030456">
    <property type="entry name" value="TF_fork_head_CS_2"/>
</dbReference>
<comment type="subcellular location">
    <subcellularLocation>
        <location evidence="1 6">Nucleus</location>
    </subcellularLocation>
</comment>
<dbReference type="AlphaFoldDB" id="A0A914VQT1"/>
<evidence type="ECO:0000256" key="4">
    <source>
        <dbReference type="ARBA" id="ARBA00023163"/>
    </source>
</evidence>
<dbReference type="PRINTS" id="PR00053">
    <property type="entry name" value="FORKHEAD"/>
</dbReference>
<evidence type="ECO:0000313" key="9">
    <source>
        <dbReference type="WBParaSite" id="PSAMB.scaffold2254size24321.g17044.t1"/>
    </source>
</evidence>
<sequence length="227" mass="26681">METTLYANGPWDPQRPYESVKPPYSYIALIAMAIQSSPEKKMTLDGIYRFIMDTFPYYRENKHGWQNSIRHNLSLNECFIKLPRDDKRPSKGCYWGLHPDSLSMFDNGSFLRRRRRFKSAESTTTPFKSRRSEPTVLERAAHEVGLARSWRNTFHPTPWVQQPLIGHHHHASVEQPRGTENWFVPWQDHQPWSQDNSRYMPACQFERQPCQLVDRPQISASNAAICF</sequence>